<feature type="transmembrane region" description="Helical" evidence="8">
    <location>
        <begin position="47"/>
        <end position="72"/>
    </location>
</feature>
<evidence type="ECO:0000256" key="7">
    <source>
        <dbReference type="RuleBase" id="RU369079"/>
    </source>
</evidence>
<name>A0ABZ0YIT0_9GAMM</name>
<evidence type="ECO:0000259" key="9">
    <source>
        <dbReference type="Pfam" id="PF06808"/>
    </source>
</evidence>
<evidence type="ECO:0000256" key="2">
    <source>
        <dbReference type="ARBA" id="ARBA00022475"/>
    </source>
</evidence>
<keyword evidence="5 8" id="KW-1133">Transmembrane helix</keyword>
<reference evidence="10 11" key="1">
    <citation type="submission" date="2023-11" db="EMBL/GenBank/DDBJ databases">
        <title>MicrobeMod: A computational toolkit for identifying prokaryotic methylation and restriction-modification with nanopore sequencing.</title>
        <authorList>
            <person name="Crits-Christoph A."/>
            <person name="Kang S.C."/>
            <person name="Lee H."/>
            <person name="Ostrov N."/>
        </authorList>
    </citation>
    <scope>NUCLEOTIDE SEQUENCE [LARGE SCALE GENOMIC DNA]</scope>
    <source>
        <strain evidence="10 11">ATCC BAA-805</strain>
    </source>
</reference>
<evidence type="ECO:0000256" key="8">
    <source>
        <dbReference type="SAM" id="Phobius"/>
    </source>
</evidence>
<keyword evidence="2" id="KW-1003">Cell membrane</keyword>
<evidence type="ECO:0000256" key="3">
    <source>
        <dbReference type="ARBA" id="ARBA00022519"/>
    </source>
</evidence>
<protein>
    <submittedName>
        <fullName evidence="10">TRAP transporter large permease subunit</fullName>
    </submittedName>
</protein>
<dbReference type="Proteomes" id="UP001324794">
    <property type="component" value="Chromosome"/>
</dbReference>
<evidence type="ECO:0000256" key="4">
    <source>
        <dbReference type="ARBA" id="ARBA00022692"/>
    </source>
</evidence>
<gene>
    <name evidence="10" type="ORF">SR894_18005</name>
</gene>
<dbReference type="EMBL" id="CP140255">
    <property type="protein sequence ID" value="WQH12027.1"/>
    <property type="molecule type" value="Genomic_DNA"/>
</dbReference>
<keyword evidence="3 7" id="KW-0997">Cell inner membrane</keyword>
<comment type="function">
    <text evidence="7">Part of the tripartite ATP-independent periplasmic (TRAP) transport system.</text>
</comment>
<evidence type="ECO:0000313" key="11">
    <source>
        <dbReference type="Proteomes" id="UP001324794"/>
    </source>
</evidence>
<accession>A0ABZ0YIT0</accession>
<dbReference type="InterPro" id="IPR010656">
    <property type="entry name" value="DctM"/>
</dbReference>
<comment type="subcellular location">
    <subcellularLocation>
        <location evidence="1 7">Cell inner membrane</location>
        <topology evidence="1 7">Multi-pass membrane protein</topology>
    </subcellularLocation>
</comment>
<keyword evidence="4 8" id="KW-0812">Transmembrane</keyword>
<evidence type="ECO:0000256" key="1">
    <source>
        <dbReference type="ARBA" id="ARBA00004429"/>
    </source>
</evidence>
<evidence type="ECO:0000256" key="5">
    <source>
        <dbReference type="ARBA" id="ARBA00022989"/>
    </source>
</evidence>
<dbReference type="RefSeq" id="WP_246638217.1">
    <property type="nucleotide sequence ID" value="NZ_CP140255.1"/>
</dbReference>
<evidence type="ECO:0000256" key="6">
    <source>
        <dbReference type="ARBA" id="ARBA00023136"/>
    </source>
</evidence>
<dbReference type="InterPro" id="IPR004681">
    <property type="entry name" value="TRAP_DctM"/>
</dbReference>
<keyword evidence="11" id="KW-1185">Reference proteome</keyword>
<dbReference type="Pfam" id="PF06808">
    <property type="entry name" value="DctM"/>
    <property type="match status" value="1"/>
</dbReference>
<feature type="transmembrane region" description="Helical" evidence="8">
    <location>
        <begin position="84"/>
        <end position="106"/>
    </location>
</feature>
<evidence type="ECO:0000313" key="10">
    <source>
        <dbReference type="EMBL" id="WQH12027.1"/>
    </source>
</evidence>
<keyword evidence="6 8" id="KW-0472">Membrane</keyword>
<sequence length="123" mass="14040">MNRWLVLLSMMLILVFLGLFLDEIGIILLCVPVFLPIINAFQFDPVWFGVLFLITAQMGYITPPFGYTLFYIKGVLPPDIGMGTVYRAIVPFLVLQLIALILFMLFPEIVTWLPEQLSQTVRS</sequence>
<dbReference type="PANTHER" id="PTHR33362">
    <property type="entry name" value="SIALIC ACID TRAP TRANSPORTER PERMEASE PROTEIN SIAT-RELATED"/>
    <property type="match status" value="1"/>
</dbReference>
<organism evidence="10 11">
    <name type="scientific">Vreelandella neptunia</name>
    <dbReference type="NCBI Taxonomy" id="115551"/>
    <lineage>
        <taxon>Bacteria</taxon>
        <taxon>Pseudomonadati</taxon>
        <taxon>Pseudomonadota</taxon>
        <taxon>Gammaproteobacteria</taxon>
        <taxon>Oceanospirillales</taxon>
        <taxon>Halomonadaceae</taxon>
        <taxon>Vreelandella</taxon>
    </lineage>
</organism>
<feature type="transmembrane region" description="Helical" evidence="8">
    <location>
        <begin position="12"/>
        <end position="35"/>
    </location>
</feature>
<keyword evidence="7" id="KW-0813">Transport</keyword>
<proteinExistence type="predicted"/>
<feature type="domain" description="TRAP C4-dicarboxylate transport system permease DctM subunit" evidence="9">
    <location>
        <begin position="3"/>
        <end position="109"/>
    </location>
</feature>